<evidence type="ECO:0000256" key="3">
    <source>
        <dbReference type="ARBA" id="ARBA00022840"/>
    </source>
</evidence>
<evidence type="ECO:0000256" key="1">
    <source>
        <dbReference type="ARBA" id="ARBA00022490"/>
    </source>
</evidence>
<evidence type="ECO:0000256" key="5">
    <source>
        <dbReference type="ARBA" id="ARBA00023458"/>
    </source>
</evidence>
<proteinExistence type="inferred from homology"/>
<dbReference type="GO" id="GO:0000902">
    <property type="term" value="P:cell morphogenesis"/>
    <property type="evidence" value="ECO:0007669"/>
    <property type="project" value="InterPro"/>
</dbReference>
<accession>A0A2H5XD65</accession>
<name>A0A2H5XD65_9BACT</name>
<feature type="binding site" evidence="6">
    <location>
        <begin position="294"/>
        <end position="297"/>
    </location>
    <ligand>
        <name>ATP</name>
        <dbReference type="ChEBI" id="CHEBI:30616"/>
    </ligand>
</feature>
<keyword evidence="2 6" id="KW-0547">Nucleotide-binding</keyword>
<comment type="caution">
    <text evidence="7">The sequence shown here is derived from an EMBL/GenBank/DDBJ whole genome shotgun (WGS) entry which is preliminary data.</text>
</comment>
<sequence length="346" mass="37401">MLKNIRRLLSGFSRNLGIDLGTANTLVYMQGKGIMLREPSVIAVDTETGRICAVGEEAKRMVGRTPGRIVARRPLKDGTIADYETTLQMLSYFIHRVHRRQYMVYPRVVVGIPSGATEVERRAVSQAAKEAGAVDAYVVEESFAAAIGAGLPVMEPVGSMVVDIGGGSTEVAVISLGGIVVANTIRVAGDEIDEAIMNYVRRAYNLLIGERTAEEIKIRIGSAYPLEKELQMEVRGRDLVTGLPKSVVLRSEEIREAIAEPVNHIVEVVKLTLEQTPPELAADIMDRGIVLCGGGGLLRGLDRRLHQETGIPVRVADDPLTCVALGAGRMVEDINLLERAINGRAG</sequence>
<comment type="subcellular location">
    <subcellularLocation>
        <location evidence="6">Cytoplasm</location>
    </subcellularLocation>
    <text evidence="6">Membrane-associated.</text>
</comment>
<comment type="similarity">
    <text evidence="5 6">Belongs to the FtsA/MreB family.</text>
</comment>
<dbReference type="Gene3D" id="3.30.420.40">
    <property type="match status" value="3"/>
</dbReference>
<evidence type="ECO:0000313" key="8">
    <source>
        <dbReference type="Proteomes" id="UP000236173"/>
    </source>
</evidence>
<organism evidence="7 8">
    <name type="scientific">Candidatus Fervidibacter japonicus</name>
    <dbReference type="NCBI Taxonomy" id="2035412"/>
    <lineage>
        <taxon>Bacteria</taxon>
        <taxon>Candidatus Fervidibacterota</taxon>
        <taxon>Candidatus Fervidibacter</taxon>
    </lineage>
</organism>
<dbReference type="PRINTS" id="PR01652">
    <property type="entry name" value="SHAPEPROTEIN"/>
</dbReference>
<comment type="function">
    <text evidence="6">Forms membrane-associated dynamic filaments that are essential for cell shape determination. Acts by regulating cell wall synthesis and cell elongation, and thus cell shape. A feedback loop between cell geometry and MreB localization may maintain elongated cell shape by targeting cell wall growth to regions of negative cell wall curvature.</text>
</comment>
<dbReference type="EMBL" id="BEHT01000021">
    <property type="protein sequence ID" value="GBC99116.1"/>
    <property type="molecule type" value="Genomic_DNA"/>
</dbReference>
<dbReference type="HAMAP" id="MF_02207">
    <property type="entry name" value="MreB"/>
    <property type="match status" value="1"/>
</dbReference>
<dbReference type="Pfam" id="PF06723">
    <property type="entry name" value="MreB_Mbl"/>
    <property type="match status" value="1"/>
</dbReference>
<dbReference type="InterPro" id="IPR043129">
    <property type="entry name" value="ATPase_NBD"/>
</dbReference>
<dbReference type="InterPro" id="IPR056546">
    <property type="entry name" value="MreB_MamK-like"/>
</dbReference>
<dbReference type="CDD" id="cd10225">
    <property type="entry name" value="ASKHA_NBD_MreB-like"/>
    <property type="match status" value="1"/>
</dbReference>
<evidence type="ECO:0000313" key="7">
    <source>
        <dbReference type="EMBL" id="GBC99116.1"/>
    </source>
</evidence>
<dbReference type="NCBIfam" id="NF010539">
    <property type="entry name" value="PRK13927.1"/>
    <property type="match status" value="1"/>
</dbReference>
<protein>
    <recommendedName>
        <fullName evidence="6">Cell shape-determining protein MreB</fullName>
    </recommendedName>
</protein>
<feature type="binding site" evidence="6">
    <location>
        <begin position="22"/>
        <end position="24"/>
    </location>
    <ligand>
        <name>ATP</name>
        <dbReference type="ChEBI" id="CHEBI:30616"/>
    </ligand>
</feature>
<dbReference type="GO" id="GO:0005737">
    <property type="term" value="C:cytoplasm"/>
    <property type="evidence" value="ECO:0007669"/>
    <property type="project" value="UniProtKB-SubCell"/>
</dbReference>
<evidence type="ECO:0000256" key="4">
    <source>
        <dbReference type="ARBA" id="ARBA00022960"/>
    </source>
</evidence>
<evidence type="ECO:0000256" key="6">
    <source>
        <dbReference type="HAMAP-Rule" id="MF_02207"/>
    </source>
</evidence>
<feature type="binding site" evidence="6">
    <location>
        <begin position="166"/>
        <end position="168"/>
    </location>
    <ligand>
        <name>ATP</name>
        <dbReference type="ChEBI" id="CHEBI:30616"/>
    </ligand>
</feature>
<dbReference type="Proteomes" id="UP000236173">
    <property type="component" value="Unassembled WGS sequence"/>
</dbReference>
<dbReference type="InterPro" id="IPR004753">
    <property type="entry name" value="MreB"/>
</dbReference>
<dbReference type="AlphaFoldDB" id="A0A2H5XD65"/>
<evidence type="ECO:0000256" key="2">
    <source>
        <dbReference type="ARBA" id="ARBA00022741"/>
    </source>
</evidence>
<dbReference type="GO" id="GO:0005524">
    <property type="term" value="F:ATP binding"/>
    <property type="evidence" value="ECO:0007669"/>
    <property type="project" value="UniProtKB-KW"/>
</dbReference>
<keyword evidence="4 6" id="KW-0133">Cell shape</keyword>
<dbReference type="PANTHER" id="PTHR42749">
    <property type="entry name" value="CELL SHAPE-DETERMINING PROTEIN MREB"/>
    <property type="match status" value="1"/>
</dbReference>
<keyword evidence="1 6" id="KW-0963">Cytoplasm</keyword>
<dbReference type="SUPFAM" id="SSF53067">
    <property type="entry name" value="Actin-like ATPase domain"/>
    <property type="match status" value="2"/>
</dbReference>
<comment type="subunit">
    <text evidence="6">Forms polymers.</text>
</comment>
<feature type="binding site" evidence="6">
    <location>
        <begin position="214"/>
        <end position="217"/>
    </location>
    <ligand>
        <name>ATP</name>
        <dbReference type="ChEBI" id="CHEBI:30616"/>
    </ligand>
</feature>
<reference evidence="8" key="1">
    <citation type="submission" date="2017-09" db="EMBL/GenBank/DDBJ databases">
        <title>Metaegenomics of thermophilic ammonia-oxidizing enrichment culture.</title>
        <authorList>
            <person name="Kato S."/>
            <person name="Suzuki K."/>
        </authorList>
    </citation>
    <scope>NUCLEOTIDE SEQUENCE [LARGE SCALE GENOMIC DNA]</scope>
</reference>
<dbReference type="GO" id="GO:0008360">
    <property type="term" value="P:regulation of cell shape"/>
    <property type="evidence" value="ECO:0007669"/>
    <property type="project" value="UniProtKB-UniRule"/>
</dbReference>
<gene>
    <name evidence="7" type="primary">mreB_1</name>
    <name evidence="6" type="synonym">mreB</name>
    <name evidence="7" type="ORF">HRbin17_01637</name>
</gene>
<keyword evidence="3 6" id="KW-0067">ATP-binding</keyword>
<dbReference type="PANTHER" id="PTHR42749:SF1">
    <property type="entry name" value="CELL SHAPE-DETERMINING PROTEIN MREB"/>
    <property type="match status" value="1"/>
</dbReference>
<dbReference type="NCBIfam" id="TIGR00904">
    <property type="entry name" value="mreB"/>
    <property type="match status" value="1"/>
</dbReference>